<dbReference type="PANTHER" id="PTHR43283">
    <property type="entry name" value="BETA-LACTAMASE-RELATED"/>
    <property type="match status" value="1"/>
</dbReference>
<dbReference type="SUPFAM" id="SSF56601">
    <property type="entry name" value="beta-lactamase/transpeptidase-like"/>
    <property type="match status" value="1"/>
</dbReference>
<organism evidence="3 4">
    <name type="scientific">Pacificibacter marinus</name>
    <dbReference type="NCBI Taxonomy" id="658057"/>
    <lineage>
        <taxon>Bacteria</taxon>
        <taxon>Pseudomonadati</taxon>
        <taxon>Pseudomonadota</taxon>
        <taxon>Alphaproteobacteria</taxon>
        <taxon>Rhodobacterales</taxon>
        <taxon>Roseobacteraceae</taxon>
        <taxon>Pacificibacter</taxon>
    </lineage>
</organism>
<proteinExistence type="predicted"/>
<dbReference type="RefSeq" id="WP_170842152.1">
    <property type="nucleotide sequence ID" value="NZ_FNZV01000005.1"/>
</dbReference>
<protein>
    <submittedName>
        <fullName evidence="3">D-alanyl-D-alanine carboxypeptidase</fullName>
        <ecNumber evidence="3">3.4.16.4</ecNumber>
    </submittedName>
</protein>
<dbReference type="PANTHER" id="PTHR43283:SF11">
    <property type="entry name" value="BETA-LACTAMASE-RELATED DOMAIN-CONTAINING PROTEIN"/>
    <property type="match status" value="1"/>
</dbReference>
<feature type="domain" description="Beta-lactamase-related" evidence="2">
    <location>
        <begin position="10"/>
        <end position="356"/>
    </location>
</feature>
<dbReference type="EC" id="3.4.16.4" evidence="3"/>
<dbReference type="Proteomes" id="UP000193307">
    <property type="component" value="Unassembled WGS sequence"/>
</dbReference>
<dbReference type="EMBL" id="FWFW01000006">
    <property type="protein sequence ID" value="SLN47016.1"/>
    <property type="molecule type" value="Genomic_DNA"/>
</dbReference>
<dbReference type="InterPro" id="IPR001466">
    <property type="entry name" value="Beta-lactam-related"/>
</dbReference>
<keyword evidence="3" id="KW-0645">Protease</keyword>
<dbReference type="AlphaFoldDB" id="A0A1Y5SRV4"/>
<evidence type="ECO:0000259" key="2">
    <source>
        <dbReference type="Pfam" id="PF00144"/>
    </source>
</evidence>
<gene>
    <name evidence="3" type="ORF">PAM7971_02302</name>
</gene>
<keyword evidence="1 3" id="KW-0378">Hydrolase</keyword>
<reference evidence="3 4" key="1">
    <citation type="submission" date="2017-03" db="EMBL/GenBank/DDBJ databases">
        <authorList>
            <person name="Afonso C.L."/>
            <person name="Miller P.J."/>
            <person name="Scott M.A."/>
            <person name="Spackman E."/>
            <person name="Goraichik I."/>
            <person name="Dimitrov K.M."/>
            <person name="Suarez D.L."/>
            <person name="Swayne D.E."/>
        </authorList>
    </citation>
    <scope>NUCLEOTIDE SEQUENCE [LARGE SCALE GENOMIC DNA]</scope>
    <source>
        <strain evidence="3 4">CECT 7971</strain>
    </source>
</reference>
<dbReference type="Gene3D" id="3.40.710.10">
    <property type="entry name" value="DD-peptidase/beta-lactamase superfamily"/>
    <property type="match status" value="1"/>
</dbReference>
<sequence length="382" mass="42800">MGDRTTRVDRVIKRLVQSPLYSGITISAYRQSDATQFQFSGGTLTDRTPYFATAAAKLYVTTILMQLRDEGKVAFEAPFKTYLPGCKLCVEIHVKDTIDYTGLITIRHLMSQTSGLGDFFIFRNRARDLQNTISSGIDASWTFDDVISRTRSYGAIAKPGESPKALYADVNFHILGKVIEAIEQKSLSQVVKDRITTPLGLTGTYIYNDPADLRPANFMSRDREVIVPRAMASFQADGGLVTTSHDCLIFLRSFFEGYMFDRTRVRDLYDWKPIFPPIDYGLGVMRIDVPRYLAVRFRLSEPWTWGRKASAVYGHYGLGGSFAFFAPASKVYVVGTTNQLAYPKSSIALAMRVLEAIERDEVSPVSGRAPKYTVRSIDRSVA</sequence>
<keyword evidence="4" id="KW-1185">Reference proteome</keyword>
<dbReference type="InterPro" id="IPR012338">
    <property type="entry name" value="Beta-lactam/transpept-like"/>
</dbReference>
<accession>A0A1Y5SRV4</accession>
<evidence type="ECO:0000313" key="3">
    <source>
        <dbReference type="EMBL" id="SLN47016.1"/>
    </source>
</evidence>
<keyword evidence="3" id="KW-0121">Carboxypeptidase</keyword>
<evidence type="ECO:0000256" key="1">
    <source>
        <dbReference type="ARBA" id="ARBA00022801"/>
    </source>
</evidence>
<dbReference type="InterPro" id="IPR050789">
    <property type="entry name" value="Diverse_Enzym_Activities"/>
</dbReference>
<dbReference type="STRING" id="658057.SAMN04488032_10523"/>
<evidence type="ECO:0000313" key="4">
    <source>
        <dbReference type="Proteomes" id="UP000193307"/>
    </source>
</evidence>
<name>A0A1Y5SRV4_9RHOB</name>
<dbReference type="GO" id="GO:0009002">
    <property type="term" value="F:serine-type D-Ala-D-Ala carboxypeptidase activity"/>
    <property type="evidence" value="ECO:0007669"/>
    <property type="project" value="UniProtKB-EC"/>
</dbReference>
<dbReference type="Pfam" id="PF00144">
    <property type="entry name" value="Beta-lactamase"/>
    <property type="match status" value="1"/>
</dbReference>